<sequence length="473" mass="51857">MPAKTLPPSMLPDDLPVLNFAQEMRAIEPAIRALNKLAARLPTQDLHLPRSQENPGQQSQDSNDSFKDLTDSQLMAHFPDPHPTVNSDPPLPDNLPLEASELLTLIARQKSSFERQCKSMLDLLNQVSGTVLFQRNSFRVEFDIMRMKILKLVNDASKTHGAKQPCASQPSQSQPSSANNDKLRATRHQAGQDTKPRHHSGALKSEPTATSSRPDKHSRHSEGDAQAQKSTNTGFCRKIKFVTFEDDHREESASGQGPRASRSSGKDSSALPKTTPHPVSAPQERSRKASGPSFSRPGARNDSLPGMQIDCRSHGHQHFDSKDHMSKFDFGPFHPVFRSDNVGMESQDTQASQKSNMSLFSSGTQAPQKPNLNLFGSPTQSSPKLNTSLFSSGTQAPQKSSMNQSDLGTFHSAFGSKSNDTTHIQNTQAAQKSKRKRTTKEFEDGPSSSSDRHSIRYSLGGYGAGKRYKGCDA</sequence>
<feature type="compositionally biased region" description="Low complexity" evidence="1">
    <location>
        <begin position="168"/>
        <end position="177"/>
    </location>
</feature>
<feature type="region of interest" description="Disordered" evidence="1">
    <location>
        <begin position="246"/>
        <end position="323"/>
    </location>
</feature>
<feature type="compositionally biased region" description="Polar residues" evidence="1">
    <location>
        <begin position="51"/>
        <end position="63"/>
    </location>
</feature>
<feature type="compositionally biased region" description="Basic and acidic residues" evidence="1">
    <location>
        <begin position="311"/>
        <end position="323"/>
    </location>
</feature>
<evidence type="ECO:0000313" key="3">
    <source>
        <dbReference type="Proteomes" id="UP000799438"/>
    </source>
</evidence>
<protein>
    <submittedName>
        <fullName evidence="2">Uncharacterized protein</fullName>
    </submittedName>
</protein>
<feature type="compositionally biased region" description="Polar residues" evidence="1">
    <location>
        <begin position="415"/>
        <end position="431"/>
    </location>
</feature>
<proteinExistence type="predicted"/>
<gene>
    <name evidence="2" type="ORF">K452DRAFT_323127</name>
</gene>
<name>A0A6A6AX00_9PEZI</name>
<feature type="region of interest" description="Disordered" evidence="1">
    <location>
        <begin position="344"/>
        <end position="473"/>
    </location>
</feature>
<organism evidence="2 3">
    <name type="scientific">Aplosporella prunicola CBS 121167</name>
    <dbReference type="NCBI Taxonomy" id="1176127"/>
    <lineage>
        <taxon>Eukaryota</taxon>
        <taxon>Fungi</taxon>
        <taxon>Dikarya</taxon>
        <taxon>Ascomycota</taxon>
        <taxon>Pezizomycotina</taxon>
        <taxon>Dothideomycetes</taxon>
        <taxon>Dothideomycetes incertae sedis</taxon>
        <taxon>Botryosphaeriales</taxon>
        <taxon>Aplosporellaceae</taxon>
        <taxon>Aplosporella</taxon>
    </lineage>
</organism>
<keyword evidence="3" id="KW-1185">Reference proteome</keyword>
<dbReference type="EMBL" id="ML995602">
    <property type="protein sequence ID" value="KAF2135317.1"/>
    <property type="molecule type" value="Genomic_DNA"/>
</dbReference>
<feature type="compositionally biased region" description="Polar residues" evidence="1">
    <location>
        <begin position="344"/>
        <end position="407"/>
    </location>
</feature>
<dbReference type="Proteomes" id="UP000799438">
    <property type="component" value="Unassembled WGS sequence"/>
</dbReference>
<accession>A0A6A6AX00</accession>
<dbReference type="AlphaFoldDB" id="A0A6A6AX00"/>
<dbReference type="RefSeq" id="XP_033391036.1">
    <property type="nucleotide sequence ID" value="XM_033544608.1"/>
</dbReference>
<evidence type="ECO:0000313" key="2">
    <source>
        <dbReference type="EMBL" id="KAF2135317.1"/>
    </source>
</evidence>
<feature type="region of interest" description="Disordered" evidence="1">
    <location>
        <begin position="160"/>
        <end position="232"/>
    </location>
</feature>
<dbReference type="GeneID" id="54302104"/>
<evidence type="ECO:0000256" key="1">
    <source>
        <dbReference type="SAM" id="MobiDB-lite"/>
    </source>
</evidence>
<feature type="region of interest" description="Disordered" evidence="1">
    <location>
        <begin position="47"/>
        <end position="67"/>
    </location>
</feature>
<reference evidence="2" key="1">
    <citation type="journal article" date="2020" name="Stud. Mycol.">
        <title>101 Dothideomycetes genomes: a test case for predicting lifestyles and emergence of pathogens.</title>
        <authorList>
            <person name="Haridas S."/>
            <person name="Albert R."/>
            <person name="Binder M."/>
            <person name="Bloem J."/>
            <person name="Labutti K."/>
            <person name="Salamov A."/>
            <person name="Andreopoulos B."/>
            <person name="Baker S."/>
            <person name="Barry K."/>
            <person name="Bills G."/>
            <person name="Bluhm B."/>
            <person name="Cannon C."/>
            <person name="Castanera R."/>
            <person name="Culley D."/>
            <person name="Daum C."/>
            <person name="Ezra D."/>
            <person name="Gonzalez J."/>
            <person name="Henrissat B."/>
            <person name="Kuo A."/>
            <person name="Liang C."/>
            <person name="Lipzen A."/>
            <person name="Lutzoni F."/>
            <person name="Magnuson J."/>
            <person name="Mondo S."/>
            <person name="Nolan M."/>
            <person name="Ohm R."/>
            <person name="Pangilinan J."/>
            <person name="Park H.-J."/>
            <person name="Ramirez L."/>
            <person name="Alfaro M."/>
            <person name="Sun H."/>
            <person name="Tritt A."/>
            <person name="Yoshinaga Y."/>
            <person name="Zwiers L.-H."/>
            <person name="Turgeon B."/>
            <person name="Goodwin S."/>
            <person name="Spatafora J."/>
            <person name="Crous P."/>
            <person name="Grigoriev I."/>
        </authorList>
    </citation>
    <scope>NUCLEOTIDE SEQUENCE</scope>
    <source>
        <strain evidence="2">CBS 121167</strain>
    </source>
</reference>